<evidence type="ECO:0000313" key="2">
    <source>
        <dbReference type="EMBL" id="CCD72475.1"/>
    </source>
</evidence>
<feature type="region of interest" description="Disordered" evidence="1">
    <location>
        <begin position="159"/>
        <end position="298"/>
    </location>
</feature>
<dbReference type="SMR" id="H2L0D3"/>
<dbReference type="OrthoDB" id="5862240at2759"/>
<dbReference type="RefSeq" id="NP_741781.1">
    <property type="nucleotide sequence ID" value="NM_171679.3"/>
</dbReference>
<keyword evidence="3" id="KW-1185">Reference proteome</keyword>
<evidence type="ECO:0000256" key="1">
    <source>
        <dbReference type="SAM" id="MobiDB-lite"/>
    </source>
</evidence>
<dbReference type="Proteomes" id="UP000001940">
    <property type="component" value="Chromosome X"/>
</dbReference>
<dbReference type="GeneID" id="180790"/>
<reference evidence="2 3" key="1">
    <citation type="journal article" date="1998" name="Science">
        <title>Genome sequence of the nematode C. elegans: a platform for investigating biology.</title>
        <authorList>
            <consortium name="The C. elegans sequencing consortium"/>
            <person name="Sulson J.E."/>
            <person name="Waterston R."/>
        </authorList>
    </citation>
    <scope>NUCLEOTIDE SEQUENCE [LARGE SCALE GENOMIC DNA]</scope>
    <source>
        <strain evidence="2 3">Bristol N2</strain>
    </source>
</reference>
<keyword evidence="5" id="KW-1267">Proteomics identification</keyword>
<feature type="compositionally biased region" description="Pro residues" evidence="1">
    <location>
        <begin position="172"/>
        <end position="187"/>
    </location>
</feature>
<feature type="compositionally biased region" description="Polar residues" evidence="1">
    <location>
        <begin position="237"/>
        <end position="249"/>
    </location>
</feature>
<evidence type="ECO:0000313" key="4">
    <source>
        <dbReference type="WormBase" id="H28G03.2b"/>
    </source>
</evidence>
<name>H2L0D3_CAEEL</name>
<evidence type="ECO:0000313" key="3">
    <source>
        <dbReference type="Proteomes" id="UP000001940"/>
    </source>
</evidence>
<evidence type="ECO:0007829" key="5">
    <source>
        <dbReference type="PeptideAtlas" id="H2L0D3"/>
    </source>
</evidence>
<dbReference type="AlphaFoldDB" id="H2L0D3"/>
<dbReference type="ExpressionAtlas" id="H2L0D3">
    <property type="expression patterns" value="baseline and differential"/>
</dbReference>
<protein>
    <submittedName>
        <fullName evidence="2">WW domain-binding protein 11</fullName>
    </submittedName>
</protein>
<dbReference type="PeptideAtlas" id="H2L0D3"/>
<dbReference type="HOGENOM" id="CLU_062896_0_0_1"/>
<organism evidence="2 3">
    <name type="scientific">Caenorhabditis elegans</name>
    <dbReference type="NCBI Taxonomy" id="6239"/>
    <lineage>
        <taxon>Eukaryota</taxon>
        <taxon>Metazoa</taxon>
        <taxon>Ecdysozoa</taxon>
        <taxon>Nematoda</taxon>
        <taxon>Chromadorea</taxon>
        <taxon>Rhabditida</taxon>
        <taxon>Rhabditina</taxon>
        <taxon>Rhabditomorpha</taxon>
        <taxon>Rhabditoidea</taxon>
        <taxon>Rhabditidae</taxon>
        <taxon>Peloderinae</taxon>
        <taxon>Caenorhabditis</taxon>
    </lineage>
</organism>
<dbReference type="AGR" id="WB:WBGene00019250"/>
<gene>
    <name evidence="2" type="ORF">CELE_H28G03.2</name>
    <name evidence="2 4" type="ORF">H28G03.2</name>
</gene>
<sequence length="298" mass="31588">MGLTITDDELLQVVRDSIELDQAMGKIVKKKEAMKKQMEDMAAWELEKIKRIHANMPRHMQDVLKFDGKTVHIAQERPPMPPMPFSASSLVSLKYGQPMPHHMGMPPPGMGPPPFMPPPIGMPPPPLGMPPPHIGLGAAPYAVPPPMSLLGPPPFSVPPSVPPPTSSAAAPIVPPPPVQSTAQPPPSGTSEAEKMKMTHGLNPIAFSNAPPGLKLGMNDYNQPPPAKKPAAQQNPQMNRITNNLSSMLTNALKAQVSKAQNSLNNSSPTSTAPKKPVPSLMSINIPGVPKAGSSGSQN</sequence>
<accession>H2L0D3</accession>
<dbReference type="EMBL" id="BX284606">
    <property type="protein sequence ID" value="CCD72475.1"/>
    <property type="molecule type" value="Genomic_DNA"/>
</dbReference>
<dbReference type="CTD" id="180790"/>
<dbReference type="WormBase" id="H28G03.2b">
    <property type="protein sequence ID" value="CE31191"/>
    <property type="gene ID" value="WBGene00019250"/>
</dbReference>
<proteinExistence type="evidence at protein level"/>
<dbReference type="Bgee" id="WBGene00019250">
    <property type="expression patterns" value="Expressed in pharyngeal muscle cell (C elegans) and 4 other cell types or tissues"/>
</dbReference>
<feature type="compositionally biased region" description="Polar residues" evidence="1">
    <location>
        <begin position="257"/>
        <end position="272"/>
    </location>
</feature>